<evidence type="ECO:0000313" key="2">
    <source>
        <dbReference type="EMBL" id="TMN23664.1"/>
    </source>
</evidence>
<evidence type="ECO:0000313" key="3">
    <source>
        <dbReference type="Proteomes" id="UP000306980"/>
    </source>
</evidence>
<feature type="domain" description="Core" evidence="1">
    <location>
        <begin position="1"/>
        <end position="86"/>
    </location>
</feature>
<accession>A0A5S3QP09</accession>
<organism evidence="2 3">
    <name type="scientific">Lentibacillus cibarius</name>
    <dbReference type="NCBI Taxonomy" id="2583219"/>
    <lineage>
        <taxon>Bacteria</taxon>
        <taxon>Bacillati</taxon>
        <taxon>Bacillota</taxon>
        <taxon>Bacilli</taxon>
        <taxon>Bacillales</taxon>
        <taxon>Bacillaceae</taxon>
        <taxon>Lentibacillus</taxon>
    </lineage>
</organism>
<dbReference type="AlphaFoldDB" id="A0A5S3QP09"/>
<dbReference type="Proteomes" id="UP000306980">
    <property type="component" value="Unassembled WGS sequence"/>
</dbReference>
<sequence>MKLHVTDQAAKWYKEEFDAEKNDYFRLFVRYGFGGRIPGFSLGIGRDTPYSEYASTNAEGINFYIEEKDAWYFDEHNLTIQMNEQGLEPEFIYNPNEPK</sequence>
<name>A0A5S3QP09_9BACI</name>
<proteinExistence type="predicted"/>
<comment type="caution">
    <text evidence="2">The sequence shown here is derived from an EMBL/GenBank/DDBJ whole genome shotgun (WGS) entry which is preliminary data.</text>
</comment>
<dbReference type="InterPro" id="IPR000361">
    <property type="entry name" value="ATAP_core_dom"/>
</dbReference>
<dbReference type="EMBL" id="VCIA01000001">
    <property type="protein sequence ID" value="TMN23664.1"/>
    <property type="molecule type" value="Genomic_DNA"/>
</dbReference>
<protein>
    <recommendedName>
        <fullName evidence="1">Core domain-containing protein</fullName>
    </recommendedName>
</protein>
<dbReference type="Pfam" id="PF01521">
    <property type="entry name" value="Fe-S_biosyn"/>
    <property type="match status" value="1"/>
</dbReference>
<reference evidence="2 3" key="1">
    <citation type="submission" date="2019-05" db="EMBL/GenBank/DDBJ databases">
        <title>Genomic analysis of Lentibacillus sp. NKC220-2.</title>
        <authorList>
            <person name="Oh Y.J."/>
        </authorList>
    </citation>
    <scope>NUCLEOTIDE SEQUENCE [LARGE SCALE GENOMIC DNA]</scope>
    <source>
        <strain evidence="2 3">NKC220-2</strain>
    </source>
</reference>
<dbReference type="RefSeq" id="WP_138604556.1">
    <property type="nucleotide sequence ID" value="NZ_VCIA01000001.1"/>
</dbReference>
<evidence type="ECO:0000259" key="1">
    <source>
        <dbReference type="Pfam" id="PF01521"/>
    </source>
</evidence>
<dbReference type="OrthoDB" id="1645729at2"/>
<gene>
    <name evidence="2" type="ORF">FFL34_17315</name>
</gene>
<dbReference type="InterPro" id="IPR035903">
    <property type="entry name" value="HesB-like_dom_sf"/>
</dbReference>
<dbReference type="SUPFAM" id="SSF89360">
    <property type="entry name" value="HesB-like domain"/>
    <property type="match status" value="1"/>
</dbReference>